<dbReference type="CDD" id="cd23508">
    <property type="entry name" value="hydrophobin_II"/>
    <property type="match status" value="1"/>
</dbReference>
<protein>
    <submittedName>
        <fullName evidence="3">Related to trihydrophobin</fullName>
    </submittedName>
</protein>
<dbReference type="Proteomes" id="UP000177625">
    <property type="component" value="Unassembled WGS sequence"/>
</dbReference>
<dbReference type="InterPro" id="IPR010636">
    <property type="entry name" value="Class_II_hydrophobin"/>
</dbReference>
<dbReference type="EMBL" id="FJVC01000390">
    <property type="protein sequence ID" value="CZT49634.1"/>
    <property type="molecule type" value="Genomic_DNA"/>
</dbReference>
<evidence type="ECO:0000256" key="2">
    <source>
        <dbReference type="ARBA" id="ARBA00023157"/>
    </source>
</evidence>
<reference evidence="4" key="1">
    <citation type="submission" date="2016-03" db="EMBL/GenBank/DDBJ databases">
        <authorList>
            <person name="Guldener U."/>
        </authorList>
    </citation>
    <scope>NUCLEOTIDE SEQUENCE [LARGE SCALE GENOMIC DNA]</scope>
</reference>
<keyword evidence="4" id="KW-1185">Reference proteome</keyword>
<dbReference type="Gene3D" id="3.20.120.10">
    <property type="entry name" value="Hydrophobin"/>
    <property type="match status" value="1"/>
</dbReference>
<dbReference type="Pfam" id="PF06766">
    <property type="entry name" value="Hydrophobin_2"/>
    <property type="match status" value="1"/>
</dbReference>
<evidence type="ECO:0000313" key="3">
    <source>
        <dbReference type="EMBL" id="CZT49634.1"/>
    </source>
</evidence>
<keyword evidence="2" id="KW-1015">Disulfide bond</keyword>
<evidence type="ECO:0000313" key="4">
    <source>
        <dbReference type="Proteomes" id="UP000177625"/>
    </source>
</evidence>
<sequence>MAEDSEDVDNFSLLSREEEIYKMNTNSLQKSPHLHPPHQQSNNLTSLLPNTTTIIHYQSISSTANMVSFTQILALSGLFASALALPANVERQVIALCSSGTAQCCDVDVLGVADLNCEAPPTIPGSLTEFNDVCASVGKIDMCCLIPILGQGLLCQSPTPN</sequence>
<gene>
    <name evidence="3" type="ORF">RSE6_10512</name>
</gene>
<proteinExistence type="inferred from homology"/>
<name>A0A1E1MKL1_RHYSE</name>
<organism evidence="3 4">
    <name type="scientific">Rhynchosporium secalis</name>
    <name type="common">Barley scald fungus</name>
    <dbReference type="NCBI Taxonomy" id="38038"/>
    <lineage>
        <taxon>Eukaryota</taxon>
        <taxon>Fungi</taxon>
        <taxon>Dikarya</taxon>
        <taxon>Ascomycota</taxon>
        <taxon>Pezizomycotina</taxon>
        <taxon>Leotiomycetes</taxon>
        <taxon>Helotiales</taxon>
        <taxon>Ploettnerulaceae</taxon>
        <taxon>Rhynchosporium</taxon>
    </lineage>
</organism>
<dbReference type="SUPFAM" id="SSF101751">
    <property type="entry name" value="Hydrophobin II, HfbII"/>
    <property type="match status" value="1"/>
</dbReference>
<dbReference type="InterPro" id="IPR036686">
    <property type="entry name" value="Class_II_Hydrophobin_sf"/>
</dbReference>
<dbReference type="PANTHER" id="PTHR42341">
    <property type="entry name" value="HYDROPHOBIN"/>
    <property type="match status" value="1"/>
</dbReference>
<evidence type="ECO:0000256" key="1">
    <source>
        <dbReference type="ARBA" id="ARBA00009576"/>
    </source>
</evidence>
<dbReference type="AlphaFoldDB" id="A0A1E1MKL1"/>
<accession>A0A1E1MKL1</accession>
<dbReference type="GO" id="GO:0005576">
    <property type="term" value="C:extracellular region"/>
    <property type="evidence" value="ECO:0007669"/>
    <property type="project" value="InterPro"/>
</dbReference>
<comment type="similarity">
    <text evidence="1">Belongs to the cerato-ulmin hydrophobin family.</text>
</comment>
<dbReference type="PANTHER" id="PTHR42341:SF1">
    <property type="entry name" value="HYDROPHOBIN"/>
    <property type="match status" value="1"/>
</dbReference>